<proteinExistence type="predicted"/>
<dbReference type="RefSeq" id="WP_029486567.1">
    <property type="nucleotide sequence ID" value="NZ_AJWN02000090.1"/>
</dbReference>
<dbReference type="PANTHER" id="PTHR43179:SF7">
    <property type="entry name" value="RHAMNOSYLTRANSFERASE WBBL"/>
    <property type="match status" value="1"/>
</dbReference>
<evidence type="ECO:0000313" key="1">
    <source>
        <dbReference type="EMBL" id="OEE58781.1"/>
    </source>
</evidence>
<accession>A0A1E5C022</accession>
<reference evidence="1 2" key="1">
    <citation type="journal article" date="2012" name="Science">
        <title>Ecological populations of bacteria act as socially cohesive units of antibiotic production and resistance.</title>
        <authorList>
            <person name="Cordero O.X."/>
            <person name="Wildschutte H."/>
            <person name="Kirkup B."/>
            <person name="Proehl S."/>
            <person name="Ngo L."/>
            <person name="Hussain F."/>
            <person name="Le Roux F."/>
            <person name="Mincer T."/>
            <person name="Polz M.F."/>
        </authorList>
    </citation>
    <scope>NUCLEOTIDE SEQUENCE [LARGE SCALE GENOMIC DNA]</scope>
    <source>
        <strain evidence="1 2">FF-454</strain>
    </source>
</reference>
<comment type="caution">
    <text evidence="1">The sequence shown here is derived from an EMBL/GenBank/DDBJ whole genome shotgun (WGS) entry which is preliminary data.</text>
</comment>
<evidence type="ECO:0000313" key="2">
    <source>
        <dbReference type="Proteomes" id="UP000095039"/>
    </source>
</evidence>
<name>A0A1E5C022_9GAMM</name>
<keyword evidence="2" id="KW-1185">Reference proteome</keyword>
<dbReference type="GO" id="GO:0016740">
    <property type="term" value="F:transferase activity"/>
    <property type="evidence" value="ECO:0007669"/>
    <property type="project" value="UniProtKB-KW"/>
</dbReference>
<organism evidence="1 2">
    <name type="scientific">Enterovibrio norvegicus FF-454</name>
    <dbReference type="NCBI Taxonomy" id="1185651"/>
    <lineage>
        <taxon>Bacteria</taxon>
        <taxon>Pseudomonadati</taxon>
        <taxon>Pseudomonadota</taxon>
        <taxon>Gammaproteobacteria</taxon>
        <taxon>Vibrionales</taxon>
        <taxon>Vibrionaceae</taxon>
        <taxon>Enterovibrio</taxon>
    </lineage>
</organism>
<dbReference type="Proteomes" id="UP000095039">
    <property type="component" value="Unassembled WGS sequence"/>
</dbReference>
<dbReference type="AlphaFoldDB" id="A0A1E5C022"/>
<dbReference type="SUPFAM" id="SSF53448">
    <property type="entry name" value="Nucleotide-diphospho-sugar transferases"/>
    <property type="match status" value="1"/>
</dbReference>
<dbReference type="EMBL" id="AJWN02000090">
    <property type="protein sequence ID" value="OEE58781.1"/>
    <property type="molecule type" value="Genomic_DNA"/>
</dbReference>
<gene>
    <name evidence="1" type="ORF">A1OK_01895</name>
</gene>
<dbReference type="PANTHER" id="PTHR43179">
    <property type="entry name" value="RHAMNOSYLTRANSFERASE WBBL"/>
    <property type="match status" value="1"/>
</dbReference>
<dbReference type="Gene3D" id="3.90.550.10">
    <property type="entry name" value="Spore Coat Polysaccharide Biosynthesis Protein SpsA, Chain A"/>
    <property type="match status" value="1"/>
</dbReference>
<dbReference type="InterPro" id="IPR029044">
    <property type="entry name" value="Nucleotide-diphossugar_trans"/>
</dbReference>
<sequence>MRFIVSVVSHGHEKMIVNFGTLKLLSSLDDVIVICRDNKPSSLLRKHCEKHDIHYIKNKVCKGFAENNNLNFNHYLTEFGRVSGDVFLLVNPDIILTKSAFGKFAEGVKRSPNSIVTANLFLDADHSVQDHNIRRYPSLFDFVSSYVFRKNKTIINRSNHCLPSDGKFWSSGAFMGVSVENFLKVRGFDESYYMYCEDIDFCRRAALHDIHVTMALDSCIVHTRSRDSQKLLSKYFYWHVSGVMKYMLRKESRLPKKSSLCVLDNEVSEHSHELAG</sequence>
<protein>
    <submittedName>
        <fullName evidence="1">Glycosyltransferase</fullName>
    </submittedName>
</protein>